<dbReference type="OrthoDB" id="751203at2"/>
<dbReference type="PANTHER" id="PTHR48079:SF6">
    <property type="entry name" value="NAD(P)-BINDING DOMAIN-CONTAINING PROTEIN-RELATED"/>
    <property type="match status" value="1"/>
</dbReference>
<dbReference type="SUPFAM" id="SSF51735">
    <property type="entry name" value="NAD(P)-binding Rossmann-fold domains"/>
    <property type="match status" value="1"/>
</dbReference>
<evidence type="ECO:0000313" key="2">
    <source>
        <dbReference type="EMBL" id="CZF79872.1"/>
    </source>
</evidence>
<name>A0A128EZ80_9GAMM</name>
<dbReference type="Proteomes" id="UP000073601">
    <property type="component" value="Unassembled WGS sequence"/>
</dbReference>
<dbReference type="GO" id="GO:0004029">
    <property type="term" value="F:aldehyde dehydrogenase (NAD+) activity"/>
    <property type="evidence" value="ECO:0007669"/>
    <property type="project" value="TreeGrafter"/>
</dbReference>
<reference evidence="3" key="1">
    <citation type="submission" date="2016-02" db="EMBL/GenBank/DDBJ databases">
        <authorList>
            <person name="Rodrigo-Torres Lidia"/>
            <person name="Arahal R.David."/>
        </authorList>
    </citation>
    <scope>NUCLEOTIDE SEQUENCE [LARGE SCALE GENOMIC DNA]</scope>
    <source>
        <strain evidence="3">CECT 8713</strain>
    </source>
</reference>
<dbReference type="PANTHER" id="PTHR48079">
    <property type="entry name" value="PROTEIN YEEZ"/>
    <property type="match status" value="1"/>
</dbReference>
<dbReference type="InterPro" id="IPR016040">
    <property type="entry name" value="NAD(P)-bd_dom"/>
</dbReference>
<dbReference type="GO" id="GO:0005737">
    <property type="term" value="C:cytoplasm"/>
    <property type="evidence" value="ECO:0007669"/>
    <property type="project" value="TreeGrafter"/>
</dbReference>
<evidence type="ECO:0000313" key="3">
    <source>
        <dbReference type="Proteomes" id="UP000073601"/>
    </source>
</evidence>
<proteinExistence type="predicted"/>
<keyword evidence="3" id="KW-1185">Reference proteome</keyword>
<protein>
    <recommendedName>
        <fullName evidence="1">NAD(P)-binding domain-containing protein</fullName>
    </recommendedName>
</protein>
<dbReference type="Gene3D" id="3.40.50.720">
    <property type="entry name" value="NAD(P)-binding Rossmann-like Domain"/>
    <property type="match status" value="1"/>
</dbReference>
<organism evidence="2 3">
    <name type="scientific">Grimontia marina</name>
    <dbReference type="NCBI Taxonomy" id="646534"/>
    <lineage>
        <taxon>Bacteria</taxon>
        <taxon>Pseudomonadati</taxon>
        <taxon>Pseudomonadota</taxon>
        <taxon>Gammaproteobacteria</taxon>
        <taxon>Vibrionales</taxon>
        <taxon>Vibrionaceae</taxon>
        <taxon>Grimontia</taxon>
    </lineage>
</organism>
<sequence>MSEPYKTVSISGCGWLGLPLAEYLHQGGYAVTGSKRSEDSLKGLKLKNINGVVFDVYSENAESSSQPLFGSDVFVANIPPGRRSFDRHKFADAMKNLVDRAKSGGVKQFIFISTSSVYGSITGVVTENTVCEPDTESGKAHREIEEYVLSEFGEHGVVLRLTGLVGDERHPGKHLAGRDNVNGGLDPVNLIHRDDCIEAISSIISLQRGGEVFHLSATDHPTRSDFYRWAATGLGMKEPVFIEDGGQGKMIEPTHTLKTLSLTLKYPSPFDIPLPDVN</sequence>
<gene>
    <name evidence="2" type="ORF">GMA8713_01172</name>
</gene>
<accession>A0A128EZ80</accession>
<dbReference type="Pfam" id="PF13460">
    <property type="entry name" value="NAD_binding_10"/>
    <property type="match status" value="1"/>
</dbReference>
<dbReference type="InterPro" id="IPR036291">
    <property type="entry name" value="NAD(P)-bd_dom_sf"/>
</dbReference>
<evidence type="ECO:0000259" key="1">
    <source>
        <dbReference type="Pfam" id="PF13460"/>
    </source>
</evidence>
<feature type="domain" description="NAD(P)-binding" evidence="1">
    <location>
        <begin position="14"/>
        <end position="181"/>
    </location>
</feature>
<dbReference type="AlphaFoldDB" id="A0A128EZ80"/>
<dbReference type="EMBL" id="FIZY01000007">
    <property type="protein sequence ID" value="CZF79872.1"/>
    <property type="molecule type" value="Genomic_DNA"/>
</dbReference>
<dbReference type="InterPro" id="IPR051783">
    <property type="entry name" value="NAD(P)-dependent_oxidoreduct"/>
</dbReference>